<gene>
    <name evidence="1" type="ORF">B296_00021355</name>
</gene>
<sequence>MTCLICFRLVLRMVLFKVSMSGLHQIQIPVPSQVSLSMHMIKLFLQSLIILWLQIDNCDNWICCRQGAIFSIAFSDDSPFLLAIGGSKGRLEVSNYRSEIFSFSFNFSQFGLLRRRCGTPYLISGLVVDLASTATEQLILHQPIEP</sequence>
<reference evidence="1 2" key="1">
    <citation type="journal article" date="2014" name="Agronomy (Basel)">
        <title>A Draft Genome Sequence for Ensete ventricosum, the Drought-Tolerant Tree Against Hunger.</title>
        <authorList>
            <person name="Harrison J."/>
            <person name="Moore K.A."/>
            <person name="Paszkiewicz K."/>
            <person name="Jones T."/>
            <person name="Grant M."/>
            <person name="Ambacheew D."/>
            <person name="Muzemil S."/>
            <person name="Studholme D.J."/>
        </authorList>
    </citation>
    <scope>NUCLEOTIDE SEQUENCE [LARGE SCALE GENOMIC DNA]</scope>
</reference>
<evidence type="ECO:0000313" key="2">
    <source>
        <dbReference type="Proteomes" id="UP000287651"/>
    </source>
</evidence>
<proteinExistence type="predicted"/>
<dbReference type="EMBL" id="AMZH03005394">
    <property type="protein sequence ID" value="RRT66502.1"/>
    <property type="molecule type" value="Genomic_DNA"/>
</dbReference>
<comment type="caution">
    <text evidence="1">The sequence shown here is derived from an EMBL/GenBank/DDBJ whole genome shotgun (WGS) entry which is preliminary data.</text>
</comment>
<organism evidence="1 2">
    <name type="scientific">Ensete ventricosum</name>
    <name type="common">Abyssinian banana</name>
    <name type="synonym">Musa ensete</name>
    <dbReference type="NCBI Taxonomy" id="4639"/>
    <lineage>
        <taxon>Eukaryota</taxon>
        <taxon>Viridiplantae</taxon>
        <taxon>Streptophyta</taxon>
        <taxon>Embryophyta</taxon>
        <taxon>Tracheophyta</taxon>
        <taxon>Spermatophyta</taxon>
        <taxon>Magnoliopsida</taxon>
        <taxon>Liliopsida</taxon>
        <taxon>Zingiberales</taxon>
        <taxon>Musaceae</taxon>
        <taxon>Ensete</taxon>
    </lineage>
</organism>
<dbReference type="Proteomes" id="UP000287651">
    <property type="component" value="Unassembled WGS sequence"/>
</dbReference>
<evidence type="ECO:0000313" key="1">
    <source>
        <dbReference type="EMBL" id="RRT66502.1"/>
    </source>
</evidence>
<protein>
    <submittedName>
        <fullName evidence="1">Uncharacterized protein</fullName>
    </submittedName>
</protein>
<name>A0A426ZR48_ENSVE</name>
<dbReference type="AlphaFoldDB" id="A0A426ZR48"/>
<accession>A0A426ZR48</accession>